<keyword evidence="1" id="KW-0812">Transmembrane</keyword>
<comment type="caution">
    <text evidence="2">The sequence shown here is derived from an EMBL/GenBank/DDBJ whole genome shotgun (WGS) entry which is preliminary data.</text>
</comment>
<keyword evidence="1" id="KW-0472">Membrane</keyword>
<gene>
    <name evidence="2" type="ORF">ACFPCV_38235</name>
</gene>
<dbReference type="InterPro" id="IPR046291">
    <property type="entry name" value="DUF6328"/>
</dbReference>
<proteinExistence type="predicted"/>
<evidence type="ECO:0000256" key="1">
    <source>
        <dbReference type="SAM" id="Phobius"/>
    </source>
</evidence>
<dbReference type="Proteomes" id="UP001595859">
    <property type="component" value="Unassembled WGS sequence"/>
</dbReference>
<reference evidence="3" key="1">
    <citation type="journal article" date="2019" name="Int. J. Syst. Evol. Microbiol.">
        <title>The Global Catalogue of Microorganisms (GCM) 10K type strain sequencing project: providing services to taxonomists for standard genome sequencing and annotation.</title>
        <authorList>
            <consortium name="The Broad Institute Genomics Platform"/>
            <consortium name="The Broad Institute Genome Sequencing Center for Infectious Disease"/>
            <person name="Wu L."/>
            <person name="Ma J."/>
        </authorList>
    </citation>
    <scope>NUCLEOTIDE SEQUENCE [LARGE SCALE GENOMIC DNA]</scope>
    <source>
        <strain evidence="3">ZS-22-S1</strain>
    </source>
</reference>
<name>A0ABV9SF71_9PSEU</name>
<feature type="transmembrane region" description="Helical" evidence="1">
    <location>
        <begin position="104"/>
        <end position="126"/>
    </location>
</feature>
<organism evidence="2 3">
    <name type="scientific">Actinophytocola glycyrrhizae</name>
    <dbReference type="NCBI Taxonomy" id="2044873"/>
    <lineage>
        <taxon>Bacteria</taxon>
        <taxon>Bacillati</taxon>
        <taxon>Actinomycetota</taxon>
        <taxon>Actinomycetes</taxon>
        <taxon>Pseudonocardiales</taxon>
        <taxon>Pseudonocardiaceae</taxon>
    </lineage>
</organism>
<dbReference type="EMBL" id="JBHSIS010000028">
    <property type="protein sequence ID" value="MFC4859369.1"/>
    <property type="molecule type" value="Genomic_DNA"/>
</dbReference>
<keyword evidence="1" id="KW-1133">Transmembrane helix</keyword>
<feature type="transmembrane region" description="Helical" evidence="1">
    <location>
        <begin position="30"/>
        <end position="50"/>
    </location>
</feature>
<protein>
    <submittedName>
        <fullName evidence="2">DUF6328 family protein</fullName>
    </submittedName>
</protein>
<dbReference type="Pfam" id="PF19853">
    <property type="entry name" value="DUF6328"/>
    <property type="match status" value="1"/>
</dbReference>
<feature type="transmembrane region" description="Helical" evidence="1">
    <location>
        <begin position="62"/>
        <end position="84"/>
    </location>
</feature>
<evidence type="ECO:0000313" key="3">
    <source>
        <dbReference type="Proteomes" id="UP001595859"/>
    </source>
</evidence>
<keyword evidence="3" id="KW-1185">Reference proteome</keyword>
<accession>A0ABV9SF71</accession>
<sequence length="165" mass="17598">MTGESDGSGAGTETRDERLTRNLRELLQEVRVAQTGVQFLFGFLLAVAFTERYAHASGFEQIVHLVAVVSAAASVALLTTPAGWHRLLSGKRHRPLLIQVGNRLTIAGLVCLAVTMTATVLLLFKIVAGPSIAAVVAVTVAVTFGGVWFLLPMRMRRDGNGAGTR</sequence>
<evidence type="ECO:0000313" key="2">
    <source>
        <dbReference type="EMBL" id="MFC4859369.1"/>
    </source>
</evidence>
<dbReference type="RefSeq" id="WP_378062382.1">
    <property type="nucleotide sequence ID" value="NZ_JBHSIS010000028.1"/>
</dbReference>
<feature type="transmembrane region" description="Helical" evidence="1">
    <location>
        <begin position="132"/>
        <end position="151"/>
    </location>
</feature>